<dbReference type="UniPathway" id="UPA00143"/>
<dbReference type="Proteomes" id="UP000623129">
    <property type="component" value="Unassembled WGS sequence"/>
</dbReference>
<reference evidence="6" key="1">
    <citation type="submission" date="2020-01" db="EMBL/GenBank/DDBJ databases">
        <title>Genome sequence of Kobresia littledalei, the first chromosome-level genome in the family Cyperaceae.</title>
        <authorList>
            <person name="Qu G."/>
        </authorList>
    </citation>
    <scope>NUCLEOTIDE SEQUENCE</scope>
    <source>
        <strain evidence="6">C.B.Clarke</strain>
        <tissue evidence="6">Leaf</tissue>
    </source>
</reference>
<dbReference type="SMART" id="SM00185">
    <property type="entry name" value="ARM"/>
    <property type="match status" value="8"/>
</dbReference>
<dbReference type="InterPro" id="IPR052608">
    <property type="entry name" value="U-box_domain_protein"/>
</dbReference>
<dbReference type="CDD" id="cd16664">
    <property type="entry name" value="RING-Ubox_PUB"/>
    <property type="match status" value="1"/>
</dbReference>
<accession>A0A833QSV0</accession>
<dbReference type="AlphaFoldDB" id="A0A833QSV0"/>
<dbReference type="Gene3D" id="3.30.40.10">
    <property type="entry name" value="Zinc/RING finger domain, C3HC4 (zinc finger)"/>
    <property type="match status" value="1"/>
</dbReference>
<organism evidence="6 7">
    <name type="scientific">Carex littledalei</name>
    <dbReference type="NCBI Taxonomy" id="544730"/>
    <lineage>
        <taxon>Eukaryota</taxon>
        <taxon>Viridiplantae</taxon>
        <taxon>Streptophyta</taxon>
        <taxon>Embryophyta</taxon>
        <taxon>Tracheophyta</taxon>
        <taxon>Spermatophyta</taxon>
        <taxon>Magnoliopsida</taxon>
        <taxon>Liliopsida</taxon>
        <taxon>Poales</taxon>
        <taxon>Cyperaceae</taxon>
        <taxon>Cyperoideae</taxon>
        <taxon>Cariceae</taxon>
        <taxon>Carex</taxon>
        <taxon>Carex subgen. Euthyceras</taxon>
    </lineage>
</organism>
<keyword evidence="4" id="KW-0808">Transferase</keyword>
<dbReference type="InterPro" id="IPR013083">
    <property type="entry name" value="Znf_RING/FYVE/PHD"/>
</dbReference>
<comment type="catalytic activity">
    <reaction evidence="1">
        <text>S-ubiquitinyl-[E2 ubiquitin-conjugating enzyme]-L-cysteine + [acceptor protein]-L-lysine = [E2 ubiquitin-conjugating enzyme]-L-cysteine + N(6)-ubiquitinyl-[acceptor protein]-L-lysine.</text>
        <dbReference type="EC" id="2.3.2.27"/>
    </reaction>
</comment>
<name>A0A833QSV0_9POAL</name>
<dbReference type="SUPFAM" id="SSF57850">
    <property type="entry name" value="RING/U-box"/>
    <property type="match status" value="1"/>
</dbReference>
<dbReference type="InterPro" id="IPR016024">
    <property type="entry name" value="ARM-type_fold"/>
</dbReference>
<dbReference type="Pfam" id="PF04564">
    <property type="entry name" value="U-box"/>
    <property type="match status" value="1"/>
</dbReference>
<evidence type="ECO:0000313" key="7">
    <source>
        <dbReference type="Proteomes" id="UP000623129"/>
    </source>
</evidence>
<dbReference type="SUPFAM" id="SSF48371">
    <property type="entry name" value="ARM repeat"/>
    <property type="match status" value="2"/>
</dbReference>
<evidence type="ECO:0000256" key="2">
    <source>
        <dbReference type="ARBA" id="ARBA00004906"/>
    </source>
</evidence>
<dbReference type="PANTHER" id="PTHR45958">
    <property type="entry name" value="RING-TYPE E3 UBIQUITIN TRANSFERASE"/>
    <property type="match status" value="1"/>
</dbReference>
<comment type="caution">
    <text evidence="6">The sequence shown here is derived from an EMBL/GenBank/DDBJ whole genome shotgun (WGS) entry which is preliminary data.</text>
</comment>
<comment type="pathway">
    <text evidence="2">Protein modification; protein ubiquitination.</text>
</comment>
<dbReference type="InterPro" id="IPR003613">
    <property type="entry name" value="Ubox_domain"/>
</dbReference>
<evidence type="ECO:0000256" key="1">
    <source>
        <dbReference type="ARBA" id="ARBA00000900"/>
    </source>
</evidence>
<dbReference type="EMBL" id="SWLB01000012">
    <property type="protein sequence ID" value="KAF3331915.1"/>
    <property type="molecule type" value="Genomic_DNA"/>
</dbReference>
<sequence>MESNNLSFDSDEQSSDVYEEKAFDAFMCPLTRQVMRDPVTIESGQTFEREAILKWFKECRETGRKPTCPLTQIALNSTDLTPCIALRMAIEEWRKRRAERELEKARVSLTLISSEQNAVGALRHVINICQRNEANKDLVRNQGLIPMIVDMLRSSNRQVRLKALEVLLYGAILILVGMASSKAENIVAIEHAESTLKNLEKCEANIKPMAENGRLMPLLKKLIEGTPEVQLSMIECLSELVLANDTKATVASKVGPILIKIMQTGTLQAREATLKALREISSNEASSKALIEAGILPPLIKDLFSVGMHKFPMHLKELSASVLANIASSDAQLEAIEFEHNGRMVTLLSEDVVHSLLHLISNTGPAIECRLLQVLVGLTDSAASAKEVVAAVRSSGAIISLIQFIEAVHRDIRVAALKLLGNISSYMGQELSDAFGGSAGHLSSLMRIISDSNIITEEQTAAVKLLADLPEREAGLTRQLFDLGAFRTLAIKLSEIKNGVIFSNRHVTVFQEGIAHILCRITYGLSEPDYLNFAIQYDLGEVFLDLLQMTGQDNLQIACVTVLGNLSQESKNLTIVPDPPTVKCCRVFSKPAPVQGLCRVHHGFCSMRETFCLLQGRAVERLIACLDHQNEKVVEAALGALCTLLSDGLDIMEGVFVLYEAEGIRPILDVLVDNRSNGITQKAVWVVERILRVEDIAKEVAGDQSVGSALVEAFRTGDYRTRQIAERALKHVDKLPNFSSTYQQFQRA</sequence>
<dbReference type="PANTHER" id="PTHR45958:SF3">
    <property type="entry name" value="U-BOX DOMAIN-CONTAINING PROTEIN 24"/>
    <property type="match status" value="1"/>
</dbReference>
<keyword evidence="7" id="KW-1185">Reference proteome</keyword>
<evidence type="ECO:0000256" key="4">
    <source>
        <dbReference type="ARBA" id="ARBA00022679"/>
    </source>
</evidence>
<dbReference type="SMART" id="SM00504">
    <property type="entry name" value="Ubox"/>
    <property type="match status" value="1"/>
</dbReference>
<evidence type="ECO:0000313" key="6">
    <source>
        <dbReference type="EMBL" id="KAF3331915.1"/>
    </source>
</evidence>
<feature type="domain" description="U-box" evidence="5">
    <location>
        <begin position="21"/>
        <end position="100"/>
    </location>
</feature>
<dbReference type="GO" id="GO:0016567">
    <property type="term" value="P:protein ubiquitination"/>
    <property type="evidence" value="ECO:0007669"/>
    <property type="project" value="UniProtKB-UniPathway"/>
</dbReference>
<proteinExistence type="predicted"/>
<dbReference type="InterPro" id="IPR000225">
    <property type="entry name" value="Armadillo"/>
</dbReference>
<gene>
    <name evidence="6" type="ORF">FCM35_KLT03321</name>
</gene>
<dbReference type="Gene3D" id="1.25.10.10">
    <property type="entry name" value="Leucine-rich Repeat Variant"/>
    <property type="match status" value="3"/>
</dbReference>
<dbReference type="OrthoDB" id="10064100at2759"/>
<protein>
    <recommendedName>
        <fullName evidence="3">RING-type E3 ubiquitin transferase</fullName>
        <ecNumber evidence="3">2.3.2.27</ecNumber>
    </recommendedName>
</protein>
<dbReference type="EC" id="2.3.2.27" evidence="3"/>
<dbReference type="PROSITE" id="PS51698">
    <property type="entry name" value="U_BOX"/>
    <property type="match status" value="1"/>
</dbReference>
<evidence type="ECO:0000256" key="3">
    <source>
        <dbReference type="ARBA" id="ARBA00012483"/>
    </source>
</evidence>
<evidence type="ECO:0000259" key="5">
    <source>
        <dbReference type="PROSITE" id="PS51698"/>
    </source>
</evidence>
<dbReference type="GO" id="GO:0061630">
    <property type="term" value="F:ubiquitin protein ligase activity"/>
    <property type="evidence" value="ECO:0007669"/>
    <property type="project" value="UniProtKB-EC"/>
</dbReference>
<dbReference type="InterPro" id="IPR011989">
    <property type="entry name" value="ARM-like"/>
</dbReference>
<dbReference type="InterPro" id="IPR045210">
    <property type="entry name" value="RING-Ubox_PUB"/>
</dbReference>